<proteinExistence type="predicted"/>
<evidence type="ECO:0000256" key="2">
    <source>
        <dbReference type="ARBA" id="ARBA00023163"/>
    </source>
</evidence>
<dbReference type="GO" id="GO:0046983">
    <property type="term" value="F:protein dimerization activity"/>
    <property type="evidence" value="ECO:0007669"/>
    <property type="project" value="InterPro"/>
</dbReference>
<dbReference type="InterPro" id="IPR011263">
    <property type="entry name" value="DNA-dir_RNA_pol_RpoA/D/Rpb3"/>
</dbReference>
<feature type="region of interest" description="Disordered" evidence="3">
    <location>
        <begin position="131"/>
        <end position="173"/>
    </location>
</feature>
<dbReference type="SUPFAM" id="SSF55257">
    <property type="entry name" value="RBP11-like subunits of RNA polymerase"/>
    <property type="match status" value="1"/>
</dbReference>
<evidence type="ECO:0000256" key="4">
    <source>
        <dbReference type="SAM" id="SignalP"/>
    </source>
</evidence>
<dbReference type="Proteomes" id="UP000195012">
    <property type="component" value="Unassembled WGS sequence"/>
</dbReference>
<dbReference type="InterPro" id="IPR011262">
    <property type="entry name" value="DNA-dir_RNA_pol_insert"/>
</dbReference>
<dbReference type="VEuPathDB" id="PlasmoDB:PKNH_1407900"/>
<name>A0A1Y3DHL1_PLAKN</name>
<sequence>MMLFLLLVLVFATASQSHFGLILKRKNPAFLPVQTGHSKHRNARGRSSHLRRYYTREEPENRKFRNRNIFKFGSFEDDQISDGDDSNEYEEFDDQDYDNVHEDRLNDDHVINEEAKDDSGLVRFDVFREEGKEKTEDGAQLSGEDNPTANGKKEDELKNELKDEGDKLEGEDSLWMKSRRQVAGQHRYNVYKDEVNKKGDNEIDLQQADKIDRKKGKLPPYIYQGGKAYEGKAENYEPEVYDFHTYNKYFDELCKEKKSTIDSYQLNKSQLDESYFDAKKGGPKTFGFKFKQIQPVKYHQGRAYTYFFMHSHEVELSPIFLNAFRRVAMKHLKGGRVTALRIPNMKHEFYCIVGVRENFFDLAQNLRQITFKNVPENIDMDNYITGKFRIKGPMIVVAGHMQLPKGIEIVNKNQYICSVSAGSYLEMDVKIESIEEYVMPEYGSQSRNRDICKDNFIHFSSSCTPVEYFGFMGQRRGINLDTLGEINIVEMHTDGSITPKSALLKTIDYISENFQYMENALYNNCHTCDDGSVEEEFRNPEFYMDKDRYTDVPWNKYKTTAEELEDTKKWLYRKDVHRQYDIDPESAQSKQEREILWEKKKKFLKEIDKRREQIKKGPSVSEGEYIPSEERHDCLLDWPVDKSERNMNPPRWVIERPLDRSPHIGHEEIYDEGI</sequence>
<organism evidence="6 7">
    <name type="scientific">Plasmodium knowlesi</name>
    <dbReference type="NCBI Taxonomy" id="5850"/>
    <lineage>
        <taxon>Eukaryota</taxon>
        <taxon>Sar</taxon>
        <taxon>Alveolata</taxon>
        <taxon>Apicomplexa</taxon>
        <taxon>Aconoidasida</taxon>
        <taxon>Haemosporida</taxon>
        <taxon>Plasmodiidae</taxon>
        <taxon>Plasmodium</taxon>
        <taxon>Plasmodium (Plasmodium)</taxon>
    </lineage>
</organism>
<keyword evidence="4" id="KW-0732">Signal</keyword>
<evidence type="ECO:0000313" key="7">
    <source>
        <dbReference type="Proteomes" id="UP000195012"/>
    </source>
</evidence>
<dbReference type="SMART" id="SM00662">
    <property type="entry name" value="RPOLD"/>
    <property type="match status" value="1"/>
</dbReference>
<evidence type="ECO:0000259" key="5">
    <source>
        <dbReference type="SMART" id="SM00662"/>
    </source>
</evidence>
<dbReference type="Gene3D" id="2.170.120.12">
    <property type="entry name" value="DNA-directed RNA polymerase, insert domain"/>
    <property type="match status" value="1"/>
</dbReference>
<dbReference type="Gene3D" id="3.30.1360.10">
    <property type="entry name" value="RNA polymerase, RBP11-like subunit"/>
    <property type="match status" value="1"/>
</dbReference>
<dbReference type="VEuPathDB" id="PlasmoDB:PKA1H_140012800"/>
<reference evidence="6 7" key="1">
    <citation type="submission" date="2017-05" db="EMBL/GenBank/DDBJ databases">
        <title>PacBio assembly of a Plasmodium knowlesi genome sequence with Hi-C correction and manual annotation of the SICAvar gene family.</title>
        <authorList>
            <person name="Lapp S.A."/>
            <person name="Geraldo J.A."/>
            <person name="Chien J.-T."/>
            <person name="Ay F."/>
            <person name="Pakala S.B."/>
            <person name="Batugedara G."/>
            <person name="Humphrey J.C."/>
            <person name="Debarry J.D."/>
            <person name="Le Roch K.G."/>
            <person name="Galinski M.R."/>
            <person name="Kissinger J.C."/>
        </authorList>
    </citation>
    <scope>NUCLEOTIDE SEQUENCE [LARGE SCALE GENOMIC DNA]</scope>
    <source>
        <strain evidence="7">Malayan Strain Pk1 (A+)</strain>
    </source>
</reference>
<dbReference type="AlphaFoldDB" id="A0A1Y3DHL1"/>
<feature type="region of interest" description="Disordered" evidence="3">
    <location>
        <begin position="75"/>
        <end position="97"/>
    </location>
</feature>
<dbReference type="InterPro" id="IPR036603">
    <property type="entry name" value="RBP11-like"/>
</dbReference>
<dbReference type="GO" id="GO:0000428">
    <property type="term" value="C:DNA-directed RNA polymerase complex"/>
    <property type="evidence" value="ECO:0007669"/>
    <property type="project" value="UniProtKB-KW"/>
</dbReference>
<accession>A0A1Y3DHL1</accession>
<feature type="chain" id="PRO_5010993305" evidence="4">
    <location>
        <begin position="18"/>
        <end position="674"/>
    </location>
</feature>
<gene>
    <name evidence="6" type="ORF">PKNOH_S140225000</name>
</gene>
<feature type="compositionally biased region" description="Basic and acidic residues" evidence="3">
    <location>
        <begin position="151"/>
        <end position="170"/>
    </location>
</feature>
<evidence type="ECO:0000256" key="3">
    <source>
        <dbReference type="SAM" id="MobiDB-lite"/>
    </source>
</evidence>
<keyword evidence="2" id="KW-0804">Transcription</keyword>
<evidence type="ECO:0000313" key="6">
    <source>
        <dbReference type="EMBL" id="OTN63609.1"/>
    </source>
</evidence>
<dbReference type="GO" id="GO:0006351">
    <property type="term" value="P:DNA-templated transcription"/>
    <property type="evidence" value="ECO:0007669"/>
    <property type="project" value="InterPro"/>
</dbReference>
<dbReference type="InterPro" id="IPR036643">
    <property type="entry name" value="RNApol_insert_sf"/>
</dbReference>
<dbReference type="OrthoDB" id="360088at2759"/>
<comment type="caution">
    <text evidence="6">The sequence shown here is derived from an EMBL/GenBank/DDBJ whole genome shotgun (WGS) entry which is preliminary data.</text>
</comment>
<feature type="signal peptide" evidence="4">
    <location>
        <begin position="1"/>
        <end position="17"/>
    </location>
</feature>
<feature type="domain" description="DNA-directed RNA polymerase RpoA/D/Rpb3-type" evidence="5">
    <location>
        <begin position="311"/>
        <end position="520"/>
    </location>
</feature>
<evidence type="ECO:0000256" key="1">
    <source>
        <dbReference type="ARBA" id="ARBA00022478"/>
    </source>
</evidence>
<keyword evidence="1 6" id="KW-0240">DNA-directed RNA polymerase</keyword>
<dbReference type="SUPFAM" id="SSF56553">
    <property type="entry name" value="Insert subdomain of RNA polymerase alpha subunit"/>
    <property type="match status" value="1"/>
</dbReference>
<dbReference type="Pfam" id="PF01000">
    <property type="entry name" value="RNA_pol_A_bac"/>
    <property type="match status" value="1"/>
</dbReference>
<dbReference type="VEuPathDB" id="PlasmoDB:PKNOH_S140225000"/>
<dbReference type="EMBL" id="NETL01000028">
    <property type="protein sequence ID" value="OTN63609.1"/>
    <property type="molecule type" value="Genomic_DNA"/>
</dbReference>
<dbReference type="eggNOG" id="ENOG502RZXA">
    <property type="taxonomic scope" value="Eukaryota"/>
</dbReference>
<protein>
    <submittedName>
        <fullName evidence="6">Putative DNA-directed RNA polymerase alpha chain</fullName>
    </submittedName>
</protein>
<dbReference type="OMA" id="PHIGHEE"/>
<dbReference type="GO" id="GO:0003899">
    <property type="term" value="F:DNA-directed RNA polymerase activity"/>
    <property type="evidence" value="ECO:0007669"/>
    <property type="project" value="InterPro"/>
</dbReference>